<keyword evidence="1" id="KW-0175">Coiled coil</keyword>
<accession>A0A6I9Z697</accession>
<feature type="compositionally biased region" description="Polar residues" evidence="2">
    <location>
        <begin position="348"/>
        <end position="358"/>
    </location>
</feature>
<reference evidence="4" key="1">
    <citation type="submission" date="2025-08" db="UniProtKB">
        <authorList>
            <consortium name="RefSeq"/>
        </authorList>
    </citation>
    <scope>IDENTIFICATION</scope>
    <source>
        <tissue evidence="4">Skeletal muscle</tissue>
    </source>
</reference>
<dbReference type="AlphaFoldDB" id="A0A6I9Z697"/>
<evidence type="ECO:0000313" key="3">
    <source>
        <dbReference type="Proteomes" id="UP000504617"/>
    </source>
</evidence>
<dbReference type="Proteomes" id="UP000504617">
    <property type="component" value="Unplaced"/>
</dbReference>
<evidence type="ECO:0000313" key="4">
    <source>
        <dbReference type="RefSeq" id="XP_013931714.1"/>
    </source>
</evidence>
<feature type="coiled-coil region" evidence="1">
    <location>
        <begin position="300"/>
        <end position="330"/>
    </location>
</feature>
<sequence>MIAQPGPEKENARTVVRTVTLSSRQGEEPRIRLTLSERLGKRKSPMVTETGIPLKRSLADRLGKKIDSLESTEKTQKRVPRFLKERLGLASEQSSMETESAAKPTNEIYVKTLEEIRLEKASQKKGEIHPKPKVEVACITNPNPVSKPPSVWIKTFSEVLAEKKQRQMEEERIKTEKEAVSKPKHECEPQKEGFLGTAVSKRRKMEESSVKTKDFMEVHIKTLEEIKQEKALRMQQDLESTSKTQIQSERTITGRRMLYVTKLTAPEKEEKTLVLRSSPRISVGNIAAKPLNDSVSNSHSKVYVKSLEEIRKEKQRLKQQQQEEKSQELQVTVPLAGEEIAEGKMPEVTTNSESSVTMGKTRPLSKRLLMRSQEGTSEDLKLCPQAVEPRTKGKVLFLEYFLVFK</sequence>
<dbReference type="OrthoDB" id="5395350at2759"/>
<protein>
    <submittedName>
        <fullName evidence="4">Zinc finger CCCH domain-containing protein 11A-like</fullName>
    </submittedName>
</protein>
<feature type="region of interest" description="Disordered" evidence="2">
    <location>
        <begin position="167"/>
        <end position="191"/>
    </location>
</feature>
<evidence type="ECO:0000256" key="2">
    <source>
        <dbReference type="SAM" id="MobiDB-lite"/>
    </source>
</evidence>
<dbReference type="RefSeq" id="XP_013931714.1">
    <property type="nucleotide sequence ID" value="XM_014076239.1"/>
</dbReference>
<name>A0A6I9Z697_9SAUR</name>
<dbReference type="KEGG" id="tsr:106557110"/>
<dbReference type="PANTHER" id="PTHR15725">
    <property type="entry name" value="ZN-FINGER, C-X8-C-X5-C-X3-H TYPE-CONTAINING"/>
    <property type="match status" value="1"/>
</dbReference>
<evidence type="ECO:0000256" key="1">
    <source>
        <dbReference type="SAM" id="Coils"/>
    </source>
</evidence>
<dbReference type="PANTHER" id="PTHR15725:SF14">
    <property type="entry name" value="ZINC FINGER CCCH DOMAIN-CONTAINING PROTEIN 11A"/>
    <property type="match status" value="1"/>
</dbReference>
<dbReference type="GO" id="GO:0016973">
    <property type="term" value="P:poly(A)+ mRNA export from nucleus"/>
    <property type="evidence" value="ECO:0007669"/>
    <property type="project" value="TreeGrafter"/>
</dbReference>
<gene>
    <name evidence="4" type="primary">LOC106557110</name>
</gene>
<dbReference type="GeneID" id="106557110"/>
<keyword evidence="3" id="KW-1185">Reference proteome</keyword>
<proteinExistence type="predicted"/>
<feature type="region of interest" description="Disordered" evidence="2">
    <location>
        <begin position="340"/>
        <end position="361"/>
    </location>
</feature>
<organism evidence="3 4">
    <name type="scientific">Thamnophis sirtalis</name>
    <dbReference type="NCBI Taxonomy" id="35019"/>
    <lineage>
        <taxon>Eukaryota</taxon>
        <taxon>Metazoa</taxon>
        <taxon>Chordata</taxon>
        <taxon>Craniata</taxon>
        <taxon>Vertebrata</taxon>
        <taxon>Euteleostomi</taxon>
        <taxon>Lepidosauria</taxon>
        <taxon>Squamata</taxon>
        <taxon>Bifurcata</taxon>
        <taxon>Unidentata</taxon>
        <taxon>Episquamata</taxon>
        <taxon>Toxicofera</taxon>
        <taxon>Serpentes</taxon>
        <taxon>Colubroidea</taxon>
        <taxon>Colubridae</taxon>
        <taxon>Natricinae</taxon>
        <taxon>Thamnophis</taxon>
    </lineage>
</organism>